<dbReference type="Proteomes" id="UP000631300">
    <property type="component" value="Unassembled WGS sequence"/>
</dbReference>
<proteinExistence type="predicted"/>
<dbReference type="EMBL" id="BMXP01000010">
    <property type="protein sequence ID" value="GGW93923.1"/>
    <property type="molecule type" value="Genomic_DNA"/>
</dbReference>
<evidence type="ECO:0000313" key="3">
    <source>
        <dbReference type="Proteomes" id="UP000631300"/>
    </source>
</evidence>
<feature type="domain" description="HDOD" evidence="1">
    <location>
        <begin position="13"/>
        <end position="206"/>
    </location>
</feature>
<gene>
    <name evidence="2" type="ORF">GCM10007391_30280</name>
</gene>
<dbReference type="AlphaFoldDB" id="A0A918MZS3"/>
<comment type="caution">
    <text evidence="2">The sequence shown here is derived from an EMBL/GenBank/DDBJ whole genome shotgun (WGS) entry which is preliminary data.</text>
</comment>
<dbReference type="InterPro" id="IPR052340">
    <property type="entry name" value="RNase_Y/CdgJ"/>
</dbReference>
<dbReference type="InterPro" id="IPR013976">
    <property type="entry name" value="HDOD"/>
</dbReference>
<accession>A0A918MZS3</accession>
<evidence type="ECO:0000313" key="2">
    <source>
        <dbReference type="EMBL" id="GGW93923.1"/>
    </source>
</evidence>
<dbReference type="PROSITE" id="PS51833">
    <property type="entry name" value="HDOD"/>
    <property type="match status" value="1"/>
</dbReference>
<name>A0A918MZS3_9ALTE</name>
<reference evidence="2" key="1">
    <citation type="journal article" date="2014" name="Int. J. Syst. Evol. Microbiol.">
        <title>Complete genome sequence of Corynebacterium casei LMG S-19264T (=DSM 44701T), isolated from a smear-ripened cheese.</title>
        <authorList>
            <consortium name="US DOE Joint Genome Institute (JGI-PGF)"/>
            <person name="Walter F."/>
            <person name="Albersmeier A."/>
            <person name="Kalinowski J."/>
            <person name="Ruckert C."/>
        </authorList>
    </citation>
    <scope>NUCLEOTIDE SEQUENCE</scope>
    <source>
        <strain evidence="2">KCTC 22164</strain>
    </source>
</reference>
<dbReference type="Gene3D" id="1.10.3210.10">
    <property type="entry name" value="Hypothetical protein af1432"/>
    <property type="match status" value="1"/>
</dbReference>
<reference evidence="2" key="2">
    <citation type="submission" date="2020-09" db="EMBL/GenBank/DDBJ databases">
        <authorList>
            <person name="Sun Q."/>
            <person name="Kim S."/>
        </authorList>
    </citation>
    <scope>NUCLEOTIDE SEQUENCE</scope>
    <source>
        <strain evidence="2">KCTC 22164</strain>
    </source>
</reference>
<keyword evidence="3" id="KW-1185">Reference proteome</keyword>
<dbReference type="RefSeq" id="WP_189407931.1">
    <property type="nucleotide sequence ID" value="NZ_BMXP01000010.1"/>
</dbReference>
<protein>
    <submittedName>
        <fullName evidence="2">HDIG domain protein</fullName>
    </submittedName>
</protein>
<sequence length="273" mass="30255">MSMDKFVNVAAKSFTLPDVCLRIRDVLDDPRSDANDIATFISVDPSLTAKVLKLANSALFRFPSQIDSIAKAVNVIGGEALYNLVVAETATSAFRQFNSALIDSDKHWQISVYRGLVARYLAKQAGIRGNERFFVIGILLDLSEPVVACHDPHAYAEYVSDDDALMPEEKQLKHFDFTFAACTGTILERWRLPLPLYYPVKHLYETGKAASDTDISVLECARRITLKEQKVTTLDVDIFPAQVARNLKIEGETLGSAVEFASKEAARLSALIH</sequence>
<evidence type="ECO:0000259" key="1">
    <source>
        <dbReference type="PROSITE" id="PS51833"/>
    </source>
</evidence>
<organism evidence="2 3">
    <name type="scientific">Alteromonas halophila</name>
    <dbReference type="NCBI Taxonomy" id="516698"/>
    <lineage>
        <taxon>Bacteria</taxon>
        <taxon>Pseudomonadati</taxon>
        <taxon>Pseudomonadota</taxon>
        <taxon>Gammaproteobacteria</taxon>
        <taxon>Alteromonadales</taxon>
        <taxon>Alteromonadaceae</taxon>
        <taxon>Alteromonas/Salinimonas group</taxon>
        <taxon>Alteromonas</taxon>
    </lineage>
</organism>
<dbReference type="SUPFAM" id="SSF109604">
    <property type="entry name" value="HD-domain/PDEase-like"/>
    <property type="match status" value="1"/>
</dbReference>
<dbReference type="Pfam" id="PF08668">
    <property type="entry name" value="HDOD"/>
    <property type="match status" value="1"/>
</dbReference>
<dbReference type="PANTHER" id="PTHR33525">
    <property type="match status" value="1"/>
</dbReference>
<dbReference type="PANTHER" id="PTHR33525:SF3">
    <property type="entry name" value="RIBONUCLEASE Y"/>
    <property type="match status" value="1"/>
</dbReference>